<evidence type="ECO:0000313" key="2">
    <source>
        <dbReference type="Proteomes" id="UP001058074"/>
    </source>
</evidence>
<comment type="caution">
    <text evidence="1">The sequence shown here is derived from an EMBL/GenBank/DDBJ whole genome shotgun (WGS) entry which is preliminary data.</text>
</comment>
<reference evidence="1" key="1">
    <citation type="journal article" date="2025" name="Int. J. Syst. Evol. Microbiol.">
        <title>Inconstantimicrobium mannanitabidum sp. nov., a novel member of the family Clostridiaceae isolated from anoxic soil under the treatment of reductive soil disinfestation.</title>
        <authorList>
            <person name="Ueki A."/>
            <person name="Tonouchi A."/>
            <person name="Honma S."/>
            <person name="Kaku N."/>
            <person name="Ueki K."/>
        </authorList>
    </citation>
    <scope>NUCLEOTIDE SEQUENCE</scope>
    <source>
        <strain evidence="1">TW13</strain>
    </source>
</reference>
<dbReference type="EMBL" id="BROD01000002">
    <property type="protein sequence ID" value="GKX68975.1"/>
    <property type="molecule type" value="Genomic_DNA"/>
</dbReference>
<name>A0ACB5RIP7_9CLOT</name>
<keyword evidence="2" id="KW-1185">Reference proteome</keyword>
<accession>A0ACB5RIP7</accession>
<gene>
    <name evidence="1" type="ORF">rsdtw13_42330</name>
</gene>
<protein>
    <submittedName>
        <fullName evidence="1">Uncharacterized protein</fullName>
    </submittedName>
</protein>
<evidence type="ECO:0000313" key="1">
    <source>
        <dbReference type="EMBL" id="GKX68975.1"/>
    </source>
</evidence>
<proteinExistence type="predicted"/>
<sequence>MKKVYLCLAIISCISIVTIIGCSKAKNNFEDKKIMNNTATSMTSPVQTLYNLAVPYKIIYYKNGKSTVISKEDKNFNAIVDETKGRIKTIKDQYKSLFSVDEFKQKGFLLEFDYYKKETLQYVNAKGINTTITYTKLYFNLDVKDDTSNLMSFEGEGFNPIGPLSNSDKLLDLLNN</sequence>
<organism evidence="1 2">
    <name type="scientific">Inconstantimicrobium mannanitabidum</name>
    <dbReference type="NCBI Taxonomy" id="1604901"/>
    <lineage>
        <taxon>Bacteria</taxon>
        <taxon>Bacillati</taxon>
        <taxon>Bacillota</taxon>
        <taxon>Clostridia</taxon>
        <taxon>Eubacteriales</taxon>
        <taxon>Clostridiaceae</taxon>
        <taxon>Inconstantimicrobium</taxon>
    </lineage>
</organism>
<dbReference type="Proteomes" id="UP001058074">
    <property type="component" value="Unassembled WGS sequence"/>
</dbReference>